<evidence type="ECO:0000256" key="4">
    <source>
        <dbReference type="ARBA" id="ARBA00023172"/>
    </source>
</evidence>
<evidence type="ECO:0000259" key="6">
    <source>
        <dbReference type="PROSITE" id="PS51898"/>
    </source>
</evidence>
<dbReference type="RefSeq" id="WP_136852478.1">
    <property type="nucleotide sequence ID" value="NZ_SWCI01000003.1"/>
</dbReference>
<dbReference type="GO" id="GO:0015074">
    <property type="term" value="P:DNA integration"/>
    <property type="evidence" value="ECO:0007669"/>
    <property type="project" value="UniProtKB-KW"/>
</dbReference>
<dbReference type="OrthoDB" id="9795573at2"/>
<dbReference type="CDD" id="cd00796">
    <property type="entry name" value="INT_Rci_Hp1_C"/>
    <property type="match status" value="1"/>
</dbReference>
<dbReference type="InterPro" id="IPR050808">
    <property type="entry name" value="Phage_Integrase"/>
</dbReference>
<dbReference type="InterPro" id="IPR010998">
    <property type="entry name" value="Integrase_recombinase_N"/>
</dbReference>
<dbReference type="Pfam" id="PF13356">
    <property type="entry name" value="Arm-DNA-bind_3"/>
    <property type="match status" value="1"/>
</dbReference>
<dbReference type="Gene3D" id="3.30.160.390">
    <property type="entry name" value="Integrase, DNA-binding domain"/>
    <property type="match status" value="1"/>
</dbReference>
<dbReference type="PROSITE" id="PS51900">
    <property type="entry name" value="CB"/>
    <property type="match status" value="1"/>
</dbReference>
<dbReference type="PANTHER" id="PTHR30629:SF2">
    <property type="entry name" value="PROPHAGE INTEGRASE INTS-RELATED"/>
    <property type="match status" value="1"/>
</dbReference>
<dbReference type="AlphaFoldDB" id="A0A4U1BG56"/>
<feature type="domain" description="Core-binding (CB)" evidence="7">
    <location>
        <begin position="110"/>
        <end position="199"/>
    </location>
</feature>
<dbReference type="Proteomes" id="UP000305674">
    <property type="component" value="Unassembled WGS sequence"/>
</dbReference>
<dbReference type="SUPFAM" id="SSF56349">
    <property type="entry name" value="DNA breaking-rejoining enzymes"/>
    <property type="match status" value="1"/>
</dbReference>
<comment type="caution">
    <text evidence="8">The sequence shown here is derived from an EMBL/GenBank/DDBJ whole genome shotgun (WGS) entry which is preliminary data.</text>
</comment>
<dbReference type="Gene3D" id="1.10.443.10">
    <property type="entry name" value="Intergrase catalytic core"/>
    <property type="match status" value="1"/>
</dbReference>
<dbReference type="Gene3D" id="1.10.150.130">
    <property type="match status" value="1"/>
</dbReference>
<evidence type="ECO:0000256" key="3">
    <source>
        <dbReference type="ARBA" id="ARBA00023125"/>
    </source>
</evidence>
<evidence type="ECO:0000313" key="9">
    <source>
        <dbReference type="Proteomes" id="UP000305674"/>
    </source>
</evidence>
<keyword evidence="2" id="KW-0229">DNA integration</keyword>
<protein>
    <submittedName>
        <fullName evidence="8">DUF4102 domain-containing protein</fullName>
    </submittedName>
</protein>
<sequence length="449" mass="50136">MAVKVMRDPIKLTKSVIAAIQPKADTIEYKFVEPSKLRLRVAPSGTKSFRVVKRLPRGGRLVDEHIGRFGEMPLDDIRRKAQGVIAQISSGIDPKVHREQQKALSESVKANARAFRELWSSYLAEFELRVREGNRSQKSLDDAGSMFRTHIEPVLGNVQIGSLSRELVQGFMSELRQNKSYAVHNKVLKYINAALNHAVKCGDIDHNPAYGIKKVSETARQRVISDDEMKQLAKALELEPQHYRDVFWLLLYTAQRKSNVFAMQWRDVDLTAATWCIKGTQTKGKRAITVPLIEPALAILKRRKEESGPADRFVFPSQRSASGHLVEKGGKGSFWHRVKARAGFAGLAGEEGLRLHDLRRTTGSKMVNDGGRIQPVQKLMGHSSIEITAKNYAHLEVEAVRGGLESVYARADNAGALKQQLIDKLGSMTEEQLKVLLTNVDGSNGDKEK</sequence>
<dbReference type="Pfam" id="PF00589">
    <property type="entry name" value="Phage_integrase"/>
    <property type="match status" value="1"/>
</dbReference>
<reference evidence="8 9" key="1">
    <citation type="submission" date="2019-04" db="EMBL/GenBank/DDBJ databases">
        <authorList>
            <person name="Hwang J.C."/>
        </authorList>
    </citation>
    <scope>NUCLEOTIDE SEQUENCE [LARGE SCALE GENOMIC DNA]</scope>
    <source>
        <strain evidence="8 9">IMCC35001</strain>
    </source>
</reference>
<dbReference type="PROSITE" id="PS51898">
    <property type="entry name" value="TYR_RECOMBINASE"/>
    <property type="match status" value="1"/>
</dbReference>
<evidence type="ECO:0000259" key="7">
    <source>
        <dbReference type="PROSITE" id="PS51900"/>
    </source>
</evidence>
<keyword evidence="3 5" id="KW-0238">DNA-binding</keyword>
<evidence type="ECO:0000313" key="8">
    <source>
        <dbReference type="EMBL" id="TKB49930.1"/>
    </source>
</evidence>
<dbReference type="InterPro" id="IPR011010">
    <property type="entry name" value="DNA_brk_join_enz"/>
</dbReference>
<dbReference type="InterPro" id="IPR038488">
    <property type="entry name" value="Integrase_DNA-bd_sf"/>
</dbReference>
<dbReference type="PANTHER" id="PTHR30629">
    <property type="entry name" value="PROPHAGE INTEGRASE"/>
    <property type="match status" value="1"/>
</dbReference>
<dbReference type="GO" id="GO:0006310">
    <property type="term" value="P:DNA recombination"/>
    <property type="evidence" value="ECO:0007669"/>
    <property type="project" value="UniProtKB-KW"/>
</dbReference>
<evidence type="ECO:0000256" key="1">
    <source>
        <dbReference type="ARBA" id="ARBA00008857"/>
    </source>
</evidence>
<keyword evidence="4" id="KW-0233">DNA recombination</keyword>
<name>A0A4U1BG56_9GAMM</name>
<dbReference type="InterPro" id="IPR013762">
    <property type="entry name" value="Integrase-like_cat_sf"/>
</dbReference>
<evidence type="ECO:0000256" key="5">
    <source>
        <dbReference type="PROSITE-ProRule" id="PRU01248"/>
    </source>
</evidence>
<dbReference type="InterPro" id="IPR044068">
    <property type="entry name" value="CB"/>
</dbReference>
<accession>A0A4U1BG56</accession>
<dbReference type="InterPro" id="IPR025166">
    <property type="entry name" value="Integrase_DNA_bind_dom"/>
</dbReference>
<organism evidence="8 9">
    <name type="scientific">Ferrimonas sediminicola</name>
    <dbReference type="NCBI Taxonomy" id="2569538"/>
    <lineage>
        <taxon>Bacteria</taxon>
        <taxon>Pseudomonadati</taxon>
        <taxon>Pseudomonadota</taxon>
        <taxon>Gammaproteobacteria</taxon>
        <taxon>Alteromonadales</taxon>
        <taxon>Ferrimonadaceae</taxon>
        <taxon>Ferrimonas</taxon>
    </lineage>
</organism>
<gene>
    <name evidence="8" type="ORF">FCL40_07200</name>
</gene>
<keyword evidence="9" id="KW-1185">Reference proteome</keyword>
<feature type="domain" description="Tyr recombinase" evidence="6">
    <location>
        <begin position="219"/>
        <end position="409"/>
    </location>
</feature>
<evidence type="ECO:0000256" key="2">
    <source>
        <dbReference type="ARBA" id="ARBA00022908"/>
    </source>
</evidence>
<dbReference type="EMBL" id="SWCI01000003">
    <property type="protein sequence ID" value="TKB49930.1"/>
    <property type="molecule type" value="Genomic_DNA"/>
</dbReference>
<proteinExistence type="inferred from homology"/>
<comment type="similarity">
    <text evidence="1">Belongs to the 'phage' integrase family.</text>
</comment>
<dbReference type="InterPro" id="IPR002104">
    <property type="entry name" value="Integrase_catalytic"/>
</dbReference>
<dbReference type="GO" id="GO:0003677">
    <property type="term" value="F:DNA binding"/>
    <property type="evidence" value="ECO:0007669"/>
    <property type="project" value="UniProtKB-UniRule"/>
</dbReference>